<accession>A0ABW0ZZU4</accession>
<evidence type="ECO:0000313" key="9">
    <source>
        <dbReference type="Proteomes" id="UP001596074"/>
    </source>
</evidence>
<dbReference type="NCBIfam" id="TIGR01467">
    <property type="entry name" value="cobI_cbiL"/>
    <property type="match status" value="1"/>
</dbReference>
<dbReference type="Proteomes" id="UP001596074">
    <property type="component" value="Unassembled WGS sequence"/>
</dbReference>
<keyword evidence="3" id="KW-0169">Cobalamin biosynthesis</keyword>
<comment type="caution">
    <text evidence="8">The sequence shown here is derived from an EMBL/GenBank/DDBJ whole genome shotgun (WGS) entry which is preliminary data.</text>
</comment>
<keyword evidence="9" id="KW-1185">Reference proteome</keyword>
<dbReference type="RefSeq" id="WP_378282584.1">
    <property type="nucleotide sequence ID" value="NZ_JBHSON010000018.1"/>
</dbReference>
<dbReference type="InterPro" id="IPR006364">
    <property type="entry name" value="CobI/CbiL/CobIJ_dom"/>
</dbReference>
<dbReference type="PANTHER" id="PTHR43467:SF2">
    <property type="entry name" value="COBALT-PRECORRIN-2 C(20)-METHYLTRANSFERASE"/>
    <property type="match status" value="1"/>
</dbReference>
<evidence type="ECO:0000259" key="7">
    <source>
        <dbReference type="PROSITE" id="PS51186"/>
    </source>
</evidence>
<evidence type="ECO:0000256" key="5">
    <source>
        <dbReference type="ARBA" id="ARBA00022679"/>
    </source>
</evidence>
<dbReference type="CDD" id="cd11645">
    <property type="entry name" value="Precorrin_2_C20_MT"/>
    <property type="match status" value="1"/>
</dbReference>
<evidence type="ECO:0000256" key="4">
    <source>
        <dbReference type="ARBA" id="ARBA00022603"/>
    </source>
</evidence>
<evidence type="ECO:0000256" key="6">
    <source>
        <dbReference type="ARBA" id="ARBA00022691"/>
    </source>
</evidence>
<comment type="similarity">
    <text evidence="2">Belongs to the precorrin methyltransferase family.</text>
</comment>
<dbReference type="InterPro" id="IPR016181">
    <property type="entry name" value="Acyl_CoA_acyltransferase"/>
</dbReference>
<dbReference type="Gene3D" id="3.40.1010.10">
    <property type="entry name" value="Cobalt-precorrin-4 Transmethylase, Domain 1"/>
    <property type="match status" value="1"/>
</dbReference>
<dbReference type="InterPro" id="IPR014777">
    <property type="entry name" value="4pyrrole_Mease_sub1"/>
</dbReference>
<dbReference type="SUPFAM" id="SSF55729">
    <property type="entry name" value="Acyl-CoA N-acyltransferases (Nat)"/>
    <property type="match status" value="1"/>
</dbReference>
<dbReference type="InterPro" id="IPR035996">
    <property type="entry name" value="4pyrrol_Methylase_sf"/>
</dbReference>
<feature type="domain" description="N-acetyltransferase" evidence="7">
    <location>
        <begin position="20"/>
        <end position="181"/>
    </location>
</feature>
<gene>
    <name evidence="8" type="primary">cobI</name>
    <name evidence="8" type="ORF">ACFPZN_15150</name>
</gene>
<evidence type="ECO:0000256" key="1">
    <source>
        <dbReference type="ARBA" id="ARBA00004953"/>
    </source>
</evidence>
<keyword evidence="5 8" id="KW-0808">Transferase</keyword>
<proteinExistence type="inferred from homology"/>
<protein>
    <submittedName>
        <fullName evidence="8">Precorrin-2 C(20)-methyltransferase</fullName>
        <ecNumber evidence="8">2.1.1.130</ecNumber>
    </submittedName>
</protein>
<dbReference type="PROSITE" id="PS51186">
    <property type="entry name" value="GNAT"/>
    <property type="match status" value="1"/>
</dbReference>
<dbReference type="Pfam" id="PF13302">
    <property type="entry name" value="Acetyltransf_3"/>
    <property type="match status" value="1"/>
</dbReference>
<sequence>MTTFDAAFGAEGGGLEGGRARLRPFAPGDAAALAEAMGAGEDFLPPNVPASGDALDWWLAEGVHGAARSGEGLQAAVADRATGELHGTIGLYRVDWTARAAEAGYGIRPAARGRGLATDALRTLSEWALRPGESGGGGLNRVELRVDVGNHASVRVAEKAGFRHEGVLRATGRDPEGRPVDQYVFSLVAADLDARREGARGPGKLIGVGVGPGDPELVTAKGVRALRESDVVLVPVIALDEEGRAESVVRAYTGKAERVVFALNDRGGVTERRAAAWDAAAERVVRAFDEGAATVAFATIGDPNVYSTFTYLAQTVQALRPGTEVATVPGITAMQDLAARSGTVLAEGTESIGLVPLAGGPGALRAFRAALETGDTVVAYKFGSVAAEVVEALKETGRLEDARYGARLGLPGEEIRPARDLAGPVPYLSTLIVPGRRDGARGGRLR</sequence>
<reference evidence="9" key="1">
    <citation type="journal article" date="2019" name="Int. J. Syst. Evol. Microbiol.">
        <title>The Global Catalogue of Microorganisms (GCM) 10K type strain sequencing project: providing services to taxonomists for standard genome sequencing and annotation.</title>
        <authorList>
            <consortium name="The Broad Institute Genomics Platform"/>
            <consortium name="The Broad Institute Genome Sequencing Center for Infectious Disease"/>
            <person name="Wu L."/>
            <person name="Ma J."/>
        </authorList>
    </citation>
    <scope>NUCLEOTIDE SEQUENCE [LARGE SCALE GENOMIC DNA]</scope>
    <source>
        <strain evidence="9">KCTC 42087</strain>
    </source>
</reference>
<dbReference type="EMBL" id="JBHSON010000018">
    <property type="protein sequence ID" value="MFC5746963.1"/>
    <property type="molecule type" value="Genomic_DNA"/>
</dbReference>
<evidence type="ECO:0000256" key="2">
    <source>
        <dbReference type="ARBA" id="ARBA00005879"/>
    </source>
</evidence>
<organism evidence="8 9">
    <name type="scientific">Actinomadura rugatobispora</name>
    <dbReference type="NCBI Taxonomy" id="1994"/>
    <lineage>
        <taxon>Bacteria</taxon>
        <taxon>Bacillati</taxon>
        <taxon>Actinomycetota</taxon>
        <taxon>Actinomycetes</taxon>
        <taxon>Streptosporangiales</taxon>
        <taxon>Thermomonosporaceae</taxon>
        <taxon>Actinomadura</taxon>
    </lineage>
</organism>
<comment type="pathway">
    <text evidence="1">Cofactor biosynthesis; adenosylcobalamin biosynthesis.</text>
</comment>
<dbReference type="CDD" id="cd04301">
    <property type="entry name" value="NAT_SF"/>
    <property type="match status" value="1"/>
</dbReference>
<dbReference type="Gene3D" id="3.40.630.30">
    <property type="match status" value="1"/>
</dbReference>
<evidence type="ECO:0000256" key="3">
    <source>
        <dbReference type="ARBA" id="ARBA00022573"/>
    </source>
</evidence>
<dbReference type="InterPro" id="IPR000182">
    <property type="entry name" value="GNAT_dom"/>
</dbReference>
<keyword evidence="4 8" id="KW-0489">Methyltransferase</keyword>
<dbReference type="Pfam" id="PF00590">
    <property type="entry name" value="TP_methylase"/>
    <property type="match status" value="1"/>
</dbReference>
<dbReference type="GO" id="GO:0030788">
    <property type="term" value="F:precorrin-2 C20-methyltransferase activity"/>
    <property type="evidence" value="ECO:0007669"/>
    <property type="project" value="UniProtKB-EC"/>
</dbReference>
<keyword evidence="6" id="KW-0949">S-adenosyl-L-methionine</keyword>
<dbReference type="Gene3D" id="3.30.950.10">
    <property type="entry name" value="Methyltransferase, Cobalt-precorrin-4 Transmethylase, Domain 2"/>
    <property type="match status" value="1"/>
</dbReference>
<dbReference type="PANTHER" id="PTHR43467">
    <property type="entry name" value="COBALT-PRECORRIN-2 C(20)-METHYLTRANSFERASE"/>
    <property type="match status" value="1"/>
</dbReference>
<dbReference type="InterPro" id="IPR000878">
    <property type="entry name" value="4pyrrol_Mease"/>
</dbReference>
<evidence type="ECO:0000313" key="8">
    <source>
        <dbReference type="EMBL" id="MFC5746963.1"/>
    </source>
</evidence>
<dbReference type="SUPFAM" id="SSF53790">
    <property type="entry name" value="Tetrapyrrole methylase"/>
    <property type="match status" value="1"/>
</dbReference>
<dbReference type="GO" id="GO:0032259">
    <property type="term" value="P:methylation"/>
    <property type="evidence" value="ECO:0007669"/>
    <property type="project" value="UniProtKB-KW"/>
</dbReference>
<name>A0ABW0ZZU4_9ACTN</name>
<dbReference type="EC" id="2.1.1.130" evidence="8"/>
<dbReference type="InterPro" id="IPR014776">
    <property type="entry name" value="4pyrrole_Mease_sub2"/>
</dbReference>
<dbReference type="InterPro" id="IPR012382">
    <property type="entry name" value="CobI/CbiL"/>
</dbReference>